<keyword evidence="3" id="KW-1185">Reference proteome</keyword>
<dbReference type="GeneID" id="66103173"/>
<dbReference type="AlphaFoldDB" id="A0A9P7W3P3"/>
<name>A0A9P7W3P3_9AGAR</name>
<keyword evidence="1" id="KW-0472">Membrane</keyword>
<accession>A0A9P7W3P3</accession>
<dbReference type="RefSeq" id="XP_043045087.1">
    <property type="nucleotide sequence ID" value="XM_043180877.1"/>
</dbReference>
<protein>
    <submittedName>
        <fullName evidence="2">Uncharacterized protein</fullName>
    </submittedName>
</protein>
<dbReference type="Proteomes" id="UP000812287">
    <property type="component" value="Unassembled WGS sequence"/>
</dbReference>
<dbReference type="EMBL" id="MU250525">
    <property type="protein sequence ID" value="KAG7451587.1"/>
    <property type="molecule type" value="Genomic_DNA"/>
</dbReference>
<keyword evidence="1" id="KW-1133">Transmembrane helix</keyword>
<comment type="caution">
    <text evidence="2">The sequence shown here is derived from an EMBL/GenBank/DDBJ whole genome shotgun (WGS) entry which is preliminary data.</text>
</comment>
<sequence length="87" mass="9946">MDAFIASSISHKKIFSKTSHGILRTGFMRTLDTASCCSLIAMLSAVSWFRRCRIRESRRLKERRYSLPLKMTSSTSANSWSIRGLLE</sequence>
<reference evidence="2" key="1">
    <citation type="submission" date="2020-11" db="EMBL/GenBank/DDBJ databases">
        <title>Adaptations for nitrogen fixation in a non-lichenized fungal sporocarp promotes dispersal by wood-feeding termites.</title>
        <authorList>
            <consortium name="DOE Joint Genome Institute"/>
            <person name="Koch R.A."/>
            <person name="Yoon G."/>
            <person name="Arayal U."/>
            <person name="Lail K."/>
            <person name="Amirebrahimi M."/>
            <person name="Labutti K."/>
            <person name="Lipzen A."/>
            <person name="Riley R."/>
            <person name="Barry K."/>
            <person name="Henrissat B."/>
            <person name="Grigoriev I.V."/>
            <person name="Herr J.R."/>
            <person name="Aime M.C."/>
        </authorList>
    </citation>
    <scope>NUCLEOTIDE SEQUENCE</scope>
    <source>
        <strain evidence="2">MCA 3950</strain>
    </source>
</reference>
<organism evidence="2 3">
    <name type="scientific">Guyanagaster necrorhizus</name>
    <dbReference type="NCBI Taxonomy" id="856835"/>
    <lineage>
        <taxon>Eukaryota</taxon>
        <taxon>Fungi</taxon>
        <taxon>Dikarya</taxon>
        <taxon>Basidiomycota</taxon>
        <taxon>Agaricomycotina</taxon>
        <taxon>Agaricomycetes</taxon>
        <taxon>Agaricomycetidae</taxon>
        <taxon>Agaricales</taxon>
        <taxon>Marasmiineae</taxon>
        <taxon>Physalacriaceae</taxon>
        <taxon>Guyanagaster</taxon>
    </lineage>
</organism>
<evidence type="ECO:0000313" key="2">
    <source>
        <dbReference type="EMBL" id="KAG7451587.1"/>
    </source>
</evidence>
<evidence type="ECO:0000313" key="3">
    <source>
        <dbReference type="Proteomes" id="UP000812287"/>
    </source>
</evidence>
<gene>
    <name evidence="2" type="ORF">BT62DRAFT_435005</name>
</gene>
<evidence type="ECO:0000256" key="1">
    <source>
        <dbReference type="SAM" id="Phobius"/>
    </source>
</evidence>
<feature type="transmembrane region" description="Helical" evidence="1">
    <location>
        <begin position="27"/>
        <end position="49"/>
    </location>
</feature>
<keyword evidence="1" id="KW-0812">Transmembrane</keyword>
<proteinExistence type="predicted"/>